<dbReference type="EMBL" id="JBHRSM010000002">
    <property type="protein sequence ID" value="MFC3084881.1"/>
    <property type="molecule type" value="Genomic_DNA"/>
</dbReference>
<dbReference type="RefSeq" id="WP_197647696.1">
    <property type="nucleotide sequence ID" value="NZ_JAEACP010000037.1"/>
</dbReference>
<accession>A0ABV7DRA7</accession>
<organism evidence="1 2">
    <name type="scientific">Tabrizicola soli</name>
    <dbReference type="NCBI Taxonomy" id="2185115"/>
    <lineage>
        <taxon>Bacteria</taxon>
        <taxon>Pseudomonadati</taxon>
        <taxon>Pseudomonadota</taxon>
        <taxon>Alphaproteobacteria</taxon>
        <taxon>Rhodobacterales</taxon>
        <taxon>Paracoccaceae</taxon>
        <taxon>Tabrizicola</taxon>
    </lineage>
</organism>
<protein>
    <recommendedName>
        <fullName evidence="3">DUF721 domain-containing protein</fullName>
    </recommendedName>
</protein>
<evidence type="ECO:0000313" key="1">
    <source>
        <dbReference type="EMBL" id="MFC3084881.1"/>
    </source>
</evidence>
<gene>
    <name evidence="1" type="ORF">ACFOD6_02355</name>
</gene>
<name>A0ABV7DRA7_9RHOB</name>
<dbReference type="Proteomes" id="UP001595445">
    <property type="component" value="Unassembled WGS sequence"/>
</dbReference>
<proteinExistence type="predicted"/>
<comment type="caution">
    <text evidence="1">The sequence shown here is derived from an EMBL/GenBank/DDBJ whole genome shotgun (WGS) entry which is preliminary data.</text>
</comment>
<reference evidence="2" key="1">
    <citation type="journal article" date="2019" name="Int. J. Syst. Evol. Microbiol.">
        <title>The Global Catalogue of Microorganisms (GCM) 10K type strain sequencing project: providing services to taxonomists for standard genome sequencing and annotation.</title>
        <authorList>
            <consortium name="The Broad Institute Genomics Platform"/>
            <consortium name="The Broad Institute Genome Sequencing Center for Infectious Disease"/>
            <person name="Wu L."/>
            <person name="Ma J."/>
        </authorList>
    </citation>
    <scope>NUCLEOTIDE SEQUENCE [LARGE SCALE GENOMIC DNA]</scope>
    <source>
        <strain evidence="2">KCTC 62102</strain>
    </source>
</reference>
<sequence length="154" mass="16411">MTDLRALVRELLSEEIAAIRAELLGGLQVERVRVNSGADLTDFAQSVARRAQDPAFAAALRDGRLRFELDGPGCSAPAPAPAAARIPVAAQPMALVTTVPAAVPELRKGLITERDIAGIAEGETRLRLTKSARLTPLAGDEARRRGIRIERTLA</sequence>
<evidence type="ECO:0000313" key="2">
    <source>
        <dbReference type="Proteomes" id="UP001595445"/>
    </source>
</evidence>
<keyword evidence="2" id="KW-1185">Reference proteome</keyword>
<evidence type="ECO:0008006" key="3">
    <source>
        <dbReference type="Google" id="ProtNLM"/>
    </source>
</evidence>